<dbReference type="EMBL" id="QFQB01000021">
    <property type="protein sequence ID" value="PZQ46810.1"/>
    <property type="molecule type" value="Genomic_DNA"/>
</dbReference>
<dbReference type="GO" id="GO:0009279">
    <property type="term" value="C:cell outer membrane"/>
    <property type="evidence" value="ECO:0007669"/>
    <property type="project" value="TreeGrafter"/>
</dbReference>
<feature type="chain" id="PRO_5016157971" evidence="3">
    <location>
        <begin position="24"/>
        <end position="339"/>
    </location>
</feature>
<protein>
    <submittedName>
        <fullName evidence="5">OstA-like family protein</fullName>
    </submittedName>
</protein>
<feature type="region of interest" description="Disordered" evidence="2">
    <location>
        <begin position="190"/>
        <end position="209"/>
    </location>
</feature>
<dbReference type="PANTHER" id="PTHR36504">
    <property type="entry name" value="LIPOPOLYSACCHARIDE EXPORT SYSTEM PROTEIN LPTA"/>
    <property type="match status" value="1"/>
</dbReference>
<name>A0A2W5Q5Z6_9BACT</name>
<evidence type="ECO:0000256" key="3">
    <source>
        <dbReference type="SAM" id="SignalP"/>
    </source>
</evidence>
<evidence type="ECO:0000256" key="2">
    <source>
        <dbReference type="SAM" id="MobiDB-lite"/>
    </source>
</evidence>
<dbReference type="GO" id="GO:0030288">
    <property type="term" value="C:outer membrane-bounded periplasmic space"/>
    <property type="evidence" value="ECO:0007669"/>
    <property type="project" value="TreeGrafter"/>
</dbReference>
<evidence type="ECO:0000313" key="5">
    <source>
        <dbReference type="EMBL" id="PZQ46810.1"/>
    </source>
</evidence>
<feature type="region of interest" description="Disordered" evidence="2">
    <location>
        <begin position="279"/>
        <end position="339"/>
    </location>
</feature>
<feature type="domain" description="Organic solvent tolerance-like N-terminal" evidence="4">
    <location>
        <begin position="54"/>
        <end position="154"/>
    </location>
</feature>
<evidence type="ECO:0000259" key="4">
    <source>
        <dbReference type="Pfam" id="PF03968"/>
    </source>
</evidence>
<evidence type="ECO:0000313" key="6">
    <source>
        <dbReference type="Proteomes" id="UP000249417"/>
    </source>
</evidence>
<comment type="caution">
    <text evidence="5">The sequence shown here is derived from an EMBL/GenBank/DDBJ whole genome shotgun (WGS) entry which is preliminary data.</text>
</comment>
<sequence>MKFFAKYALFLCASLFAIAPAGAQQDTPAPAPAAQTAPENSNQPIEITATKTVEWLRDQKQYVARENVIVKQGTMTIMSDLLVADYRESEASSMEIWQITATGNVKIMDDKNTAYGDKGVYDVANGIAVLTGNDLRLVSPDQTVTATQSMEYHANERQAKAIGNAKVVRAQDTLSADTITAFFKSENAAPATATTKPAQNSPVGGGNLDRLEADGNVVIKTPTETIRGQKGVYKADSNTANLTGKVKIERDKNTLEGNRAEVDLNTNVSKLFGSEKEGGRVRGVFFPGSEKSPKKAQDKPATTVAPVSPPAPTAAPDLFPPASAENTTPAPVAPASVAP</sequence>
<dbReference type="PANTHER" id="PTHR36504:SF1">
    <property type="entry name" value="LIPOPOLYSACCHARIDE EXPORT SYSTEM PROTEIN LPTA"/>
    <property type="match status" value="1"/>
</dbReference>
<dbReference type="Proteomes" id="UP000249417">
    <property type="component" value="Unassembled WGS sequence"/>
</dbReference>
<feature type="signal peptide" evidence="3">
    <location>
        <begin position="1"/>
        <end position="23"/>
    </location>
</feature>
<dbReference type="GO" id="GO:0015920">
    <property type="term" value="P:lipopolysaccharide transport"/>
    <property type="evidence" value="ECO:0007669"/>
    <property type="project" value="TreeGrafter"/>
</dbReference>
<evidence type="ECO:0000256" key="1">
    <source>
        <dbReference type="ARBA" id="ARBA00022729"/>
    </source>
</evidence>
<dbReference type="AlphaFoldDB" id="A0A2W5Q5Z6"/>
<dbReference type="GO" id="GO:0017089">
    <property type="term" value="F:glycolipid transfer activity"/>
    <property type="evidence" value="ECO:0007669"/>
    <property type="project" value="TreeGrafter"/>
</dbReference>
<feature type="compositionally biased region" description="Low complexity" evidence="2">
    <location>
        <begin position="329"/>
        <end position="339"/>
    </location>
</feature>
<dbReference type="Gene3D" id="2.60.450.10">
    <property type="entry name" value="Lipopolysaccharide (LPS) transport protein A like domain"/>
    <property type="match status" value="2"/>
</dbReference>
<accession>A0A2W5Q5Z6</accession>
<organism evidence="5 6">
    <name type="scientific">Micavibrio aeruginosavorus</name>
    <dbReference type="NCBI Taxonomy" id="349221"/>
    <lineage>
        <taxon>Bacteria</taxon>
        <taxon>Pseudomonadati</taxon>
        <taxon>Bdellovibrionota</taxon>
        <taxon>Bdellovibrionia</taxon>
        <taxon>Bdellovibrionales</taxon>
        <taxon>Pseudobdellovibrionaceae</taxon>
        <taxon>Micavibrio</taxon>
    </lineage>
</organism>
<dbReference type="InterPro" id="IPR005653">
    <property type="entry name" value="OstA-like_N"/>
</dbReference>
<dbReference type="InterPro" id="IPR052037">
    <property type="entry name" value="LPS_export_LptA"/>
</dbReference>
<dbReference type="Pfam" id="PF03968">
    <property type="entry name" value="LptD_N"/>
    <property type="match status" value="1"/>
</dbReference>
<proteinExistence type="predicted"/>
<reference evidence="5 6" key="1">
    <citation type="submission" date="2017-08" db="EMBL/GenBank/DDBJ databases">
        <title>Infants hospitalized years apart are colonized by the same room-sourced microbial strains.</title>
        <authorList>
            <person name="Brooks B."/>
            <person name="Olm M.R."/>
            <person name="Firek B.A."/>
            <person name="Baker R."/>
            <person name="Thomas B.C."/>
            <person name="Morowitz M.J."/>
            <person name="Banfield J.F."/>
        </authorList>
    </citation>
    <scope>NUCLEOTIDE SEQUENCE [LARGE SCALE GENOMIC DNA]</scope>
    <source>
        <strain evidence="5">S2_005_002_R2_29</strain>
    </source>
</reference>
<gene>
    <name evidence="5" type="ORF">DI551_04475</name>
</gene>
<keyword evidence="1 3" id="KW-0732">Signal</keyword>